<evidence type="ECO:0000256" key="4">
    <source>
        <dbReference type="ARBA" id="ARBA00022490"/>
    </source>
</evidence>
<evidence type="ECO:0000256" key="3">
    <source>
        <dbReference type="ARBA" id="ARBA00022475"/>
    </source>
</evidence>
<name>A0AAD9QC42_ACRCE</name>
<keyword evidence="9" id="KW-0966">Cell projection</keyword>
<comment type="caution">
    <text evidence="11">The sequence shown here is derived from an EMBL/GenBank/DDBJ whole genome shotgun (WGS) entry which is preliminary data.</text>
</comment>
<dbReference type="AlphaFoldDB" id="A0AAD9QC42"/>
<feature type="coiled-coil region" evidence="10">
    <location>
        <begin position="453"/>
        <end position="500"/>
    </location>
</feature>
<evidence type="ECO:0000256" key="7">
    <source>
        <dbReference type="ARBA" id="ARBA00023136"/>
    </source>
</evidence>
<dbReference type="Proteomes" id="UP001249851">
    <property type="component" value="Unassembled WGS sequence"/>
</dbReference>
<evidence type="ECO:0000256" key="6">
    <source>
        <dbReference type="ARBA" id="ARBA00022989"/>
    </source>
</evidence>
<evidence type="ECO:0000256" key="9">
    <source>
        <dbReference type="ARBA" id="ARBA00023273"/>
    </source>
</evidence>
<evidence type="ECO:0000256" key="8">
    <source>
        <dbReference type="ARBA" id="ARBA00023212"/>
    </source>
</evidence>
<feature type="coiled-coil region" evidence="10">
    <location>
        <begin position="102"/>
        <end position="156"/>
    </location>
</feature>
<keyword evidence="5" id="KW-0812">Transmembrane</keyword>
<proteinExistence type="predicted"/>
<keyword evidence="7" id="KW-0472">Membrane</keyword>
<dbReference type="GO" id="GO:0060170">
    <property type="term" value="C:ciliary membrane"/>
    <property type="evidence" value="ECO:0007669"/>
    <property type="project" value="TreeGrafter"/>
</dbReference>
<evidence type="ECO:0000256" key="10">
    <source>
        <dbReference type="SAM" id="Coils"/>
    </source>
</evidence>
<reference evidence="11" key="1">
    <citation type="journal article" date="2023" name="G3 (Bethesda)">
        <title>Whole genome assembly and annotation of the endangered Caribbean coral Acropora cervicornis.</title>
        <authorList>
            <person name="Selwyn J.D."/>
            <person name="Vollmer S.V."/>
        </authorList>
    </citation>
    <scope>NUCLEOTIDE SEQUENCE</scope>
    <source>
        <strain evidence="11">K2</strain>
    </source>
</reference>
<keyword evidence="12" id="KW-1185">Reference proteome</keyword>
<dbReference type="PANTHER" id="PTHR16795:SF14">
    <property type="entry name" value="LIMBIN"/>
    <property type="match status" value="1"/>
</dbReference>
<dbReference type="GO" id="GO:0098797">
    <property type="term" value="C:plasma membrane protein complex"/>
    <property type="evidence" value="ECO:0007669"/>
    <property type="project" value="TreeGrafter"/>
</dbReference>
<feature type="coiled-coil region" evidence="10">
    <location>
        <begin position="563"/>
        <end position="602"/>
    </location>
</feature>
<keyword evidence="8" id="KW-0206">Cytoskeleton</keyword>
<protein>
    <submittedName>
        <fullName evidence="11">Uncharacterized protein</fullName>
    </submittedName>
</protein>
<evidence type="ECO:0000256" key="5">
    <source>
        <dbReference type="ARBA" id="ARBA00022692"/>
    </source>
</evidence>
<reference evidence="11" key="2">
    <citation type="journal article" date="2023" name="Science">
        <title>Genomic signatures of disease resistance in endangered staghorn corals.</title>
        <authorList>
            <person name="Vollmer S.V."/>
            <person name="Selwyn J.D."/>
            <person name="Despard B.A."/>
            <person name="Roesel C.L."/>
        </authorList>
    </citation>
    <scope>NUCLEOTIDE SEQUENCE</scope>
    <source>
        <strain evidence="11">K2</strain>
    </source>
</reference>
<comment type="subcellular location">
    <subcellularLocation>
        <location evidence="2">Cell membrane</location>
        <topology evidence="2">Single-pass membrane protein</topology>
    </subcellularLocation>
    <subcellularLocation>
        <location evidence="1">Cytoplasm</location>
        <location evidence="1">Cytoskeleton</location>
        <location evidence="1">Cilium basal body</location>
    </subcellularLocation>
</comment>
<dbReference type="InterPro" id="IPR026501">
    <property type="entry name" value="Limbin/EVC"/>
</dbReference>
<evidence type="ECO:0000256" key="1">
    <source>
        <dbReference type="ARBA" id="ARBA00004120"/>
    </source>
</evidence>
<dbReference type="EMBL" id="JARQWQ010000044">
    <property type="protein sequence ID" value="KAK2558548.1"/>
    <property type="molecule type" value="Genomic_DNA"/>
</dbReference>
<dbReference type="GO" id="GO:0007224">
    <property type="term" value="P:smoothened signaling pathway"/>
    <property type="evidence" value="ECO:0007669"/>
    <property type="project" value="InterPro"/>
</dbReference>
<keyword evidence="6" id="KW-1133">Transmembrane helix</keyword>
<organism evidence="11 12">
    <name type="scientific">Acropora cervicornis</name>
    <name type="common">Staghorn coral</name>
    <dbReference type="NCBI Taxonomy" id="6130"/>
    <lineage>
        <taxon>Eukaryota</taxon>
        <taxon>Metazoa</taxon>
        <taxon>Cnidaria</taxon>
        <taxon>Anthozoa</taxon>
        <taxon>Hexacorallia</taxon>
        <taxon>Scleractinia</taxon>
        <taxon>Astrocoeniina</taxon>
        <taxon>Acroporidae</taxon>
        <taxon>Acropora</taxon>
    </lineage>
</organism>
<evidence type="ECO:0000256" key="2">
    <source>
        <dbReference type="ARBA" id="ARBA00004162"/>
    </source>
</evidence>
<keyword evidence="4" id="KW-0963">Cytoplasm</keyword>
<dbReference type="PANTHER" id="PTHR16795">
    <property type="entry name" value="LIMBIN/ELLIS-VAN CREVELD PROTEIN"/>
    <property type="match status" value="1"/>
</dbReference>
<feature type="coiled-coil region" evidence="10">
    <location>
        <begin position="228"/>
        <end position="378"/>
    </location>
</feature>
<evidence type="ECO:0000313" key="12">
    <source>
        <dbReference type="Proteomes" id="UP001249851"/>
    </source>
</evidence>
<sequence length="725" mass="85862">MTMLTGGSQYIYNGEEEMPGSQQVERHYEASIVQIDESIVPILALDKASQAGKELNSLDVQSTAALDADIETQRQNTFTQAIKLLAKKLRVKREISPQQEKVDRLEVLRDEHRRERRETEKKITRRVDRQEKKNILELLKKRHEALEQKFKEKLKLEQDVELEKLRKEAQNKLVQDLIKDANLHEEQANAIMKNHLANMAAIEKATDEERARRVMALEMRLAERRALVKLKQDQEERKKSDLEKLKETQSSTLSSENAAIYLERFKKELEAVNNKLDKERKRQQEKLHQKLTALKQRKMEEKVREHQQQIKEFEQEQNEKFEHVEFETVDAIIAKQKLLDKQRQDIEEIERNADREAAKEVEDLLDQQTVRANQLIKNNLRKMYQELVNKGLSESEKEAILERLMADVDMQQGAREDERRRQKEIVERKLEKKRAIFTLSKLRQRQMLEEKLSERRKRKMAQLEQRQAQEERQEKLEALKEEEILQKDELEAVREEMLAERSKRLEAHHEKLGEIIAQLQIEKAKQISKIAMQQEALGQLQAGLIDELESKGTFQDPETQSIMDKYQKDTKNLEDNLRVQKEKQEQALRERLEKRMKQRESALVLQQKSEMSKYISNESVNNMAMKLRKAAMKARHEKELNDLRTRMQKEIDQTINELKMSSDIRRMQAIETQNMKLISILVQQGKLQEDEIKRVLKYLFPKKRESTLEARIRRKSSLVNDSPTK</sequence>
<keyword evidence="10" id="KW-0175">Coiled coil</keyword>
<evidence type="ECO:0000313" key="11">
    <source>
        <dbReference type="EMBL" id="KAK2558548.1"/>
    </source>
</evidence>
<keyword evidence="3" id="KW-1003">Cell membrane</keyword>
<accession>A0AAD9QC42</accession>
<gene>
    <name evidence="11" type="ORF">P5673_019268</name>
</gene>